<sequence length="263" mass="29074">MVKKSIFLVGVVLGLFTMTGELGLANPLKENLKAKDLKGNGKCKDKRNSYALPSKVAKAMNKTNKRVNNNSNKIDTLEHWLEYVDKDLSNVEDLADKNKENIKKEEVKRKEADTKHDRDIENNKKLIDAEVTRSKEADTKHDRDIENNKKLIDAEVTRSKEADTKHDRDIAANSSAIKHLDSKVNKGTSMLVAMSNVDFKDVNAEEVAVGAGIGHYVGEQAVAVGIAYGVSDDLKVHAKWSGVAGDPHYNAIGGGVTYKFRTR</sequence>
<evidence type="ECO:0000313" key="11">
    <source>
        <dbReference type="Proteomes" id="UP001173223"/>
    </source>
</evidence>
<evidence type="ECO:0000313" key="10">
    <source>
        <dbReference type="EMBL" id="MDK4512820.1"/>
    </source>
</evidence>
<evidence type="ECO:0000256" key="7">
    <source>
        <dbReference type="ARBA" id="ARBA00023237"/>
    </source>
</evidence>
<keyword evidence="5" id="KW-0732">Signal</keyword>
<dbReference type="RefSeq" id="WP_261786823.1">
    <property type="nucleotide sequence ID" value="NZ_CP084066.1"/>
</dbReference>
<dbReference type="InterPro" id="IPR005594">
    <property type="entry name" value="YadA_C"/>
</dbReference>
<evidence type="ECO:0000256" key="3">
    <source>
        <dbReference type="ARBA" id="ARBA00022452"/>
    </source>
</evidence>
<name>A0AAW6WE82_9FUSO</name>
<proteinExistence type="predicted"/>
<evidence type="ECO:0000256" key="6">
    <source>
        <dbReference type="ARBA" id="ARBA00023136"/>
    </source>
</evidence>
<keyword evidence="11" id="KW-1185">Reference proteome</keyword>
<organism evidence="10 11">
    <name type="scientific">Fusobacterium necrophorum</name>
    <dbReference type="NCBI Taxonomy" id="859"/>
    <lineage>
        <taxon>Bacteria</taxon>
        <taxon>Fusobacteriati</taxon>
        <taxon>Fusobacteriota</taxon>
        <taxon>Fusobacteriia</taxon>
        <taxon>Fusobacteriales</taxon>
        <taxon>Fusobacteriaceae</taxon>
        <taxon>Fusobacterium</taxon>
    </lineage>
</organism>
<dbReference type="SUPFAM" id="SSF54523">
    <property type="entry name" value="Pili subunits"/>
    <property type="match status" value="1"/>
</dbReference>
<comment type="subcellular location">
    <subcellularLocation>
        <location evidence="2">Cell outer membrane</location>
    </subcellularLocation>
    <subcellularLocation>
        <location evidence="1">Cell surface</location>
    </subcellularLocation>
</comment>
<gene>
    <name evidence="10" type="ORF">MWG07_11230</name>
</gene>
<keyword evidence="6" id="KW-0472">Membrane</keyword>
<reference evidence="10" key="2">
    <citation type="submission" date="2022-04" db="EMBL/GenBank/DDBJ databases">
        <authorList>
            <person name="Livingstone P.G."/>
        </authorList>
    </citation>
    <scope>NUCLEOTIDE SEQUENCE</scope>
    <source>
        <strain evidence="10">BRON_8</strain>
    </source>
</reference>
<feature type="coiled-coil region" evidence="8">
    <location>
        <begin position="88"/>
        <end position="115"/>
    </location>
</feature>
<dbReference type="GO" id="GO:0009986">
    <property type="term" value="C:cell surface"/>
    <property type="evidence" value="ECO:0007669"/>
    <property type="project" value="UniProtKB-SubCell"/>
</dbReference>
<reference evidence="10" key="1">
    <citation type="journal article" date="2022" name="Gene">
        <title>A genome-led study on the pathogenesis of Fusobacterium necrophorum infections.</title>
        <authorList>
            <person name="Thapa G."/>
            <person name="Jayal A."/>
            <person name="Sikazwe E."/>
            <person name="Perry T."/>
            <person name="Mohammed Al Balushi A."/>
            <person name="Livingstone P."/>
        </authorList>
    </citation>
    <scope>NUCLEOTIDE SEQUENCE</scope>
    <source>
        <strain evidence="10">BRON_8</strain>
    </source>
</reference>
<keyword evidence="7" id="KW-0998">Cell outer membrane</keyword>
<evidence type="ECO:0000256" key="1">
    <source>
        <dbReference type="ARBA" id="ARBA00004241"/>
    </source>
</evidence>
<dbReference type="GO" id="GO:0009279">
    <property type="term" value="C:cell outer membrane"/>
    <property type="evidence" value="ECO:0007669"/>
    <property type="project" value="UniProtKB-SubCell"/>
</dbReference>
<dbReference type="Gene3D" id="3.30.1300.30">
    <property type="entry name" value="GSPII I/J protein-like"/>
    <property type="match status" value="1"/>
</dbReference>
<dbReference type="EMBL" id="JAMGTK010000025">
    <property type="protein sequence ID" value="MDK4512820.1"/>
    <property type="molecule type" value="Genomic_DNA"/>
</dbReference>
<dbReference type="Proteomes" id="UP001173223">
    <property type="component" value="Unassembled WGS sequence"/>
</dbReference>
<keyword evidence="4" id="KW-0812">Transmembrane</keyword>
<keyword evidence="8" id="KW-0175">Coiled coil</keyword>
<dbReference type="InterPro" id="IPR045584">
    <property type="entry name" value="Pilin-like"/>
</dbReference>
<keyword evidence="3" id="KW-1134">Transmembrane beta strand</keyword>
<protein>
    <submittedName>
        <fullName evidence="10">YadA-like family protein</fullName>
    </submittedName>
</protein>
<evidence type="ECO:0000256" key="5">
    <source>
        <dbReference type="ARBA" id="ARBA00022729"/>
    </source>
</evidence>
<feature type="domain" description="Trimeric autotransporter adhesin YadA-like C-terminal membrane anchor" evidence="9">
    <location>
        <begin position="204"/>
        <end position="260"/>
    </location>
</feature>
<dbReference type="Pfam" id="PF03895">
    <property type="entry name" value="YadA_anchor"/>
    <property type="match status" value="1"/>
</dbReference>
<evidence type="ECO:0000259" key="9">
    <source>
        <dbReference type="Pfam" id="PF03895"/>
    </source>
</evidence>
<dbReference type="AlphaFoldDB" id="A0AAW6WE82"/>
<evidence type="ECO:0000256" key="8">
    <source>
        <dbReference type="SAM" id="Coils"/>
    </source>
</evidence>
<comment type="caution">
    <text evidence="10">The sequence shown here is derived from an EMBL/GenBank/DDBJ whole genome shotgun (WGS) entry which is preliminary data.</text>
</comment>
<evidence type="ECO:0000256" key="4">
    <source>
        <dbReference type="ARBA" id="ARBA00022692"/>
    </source>
</evidence>
<accession>A0AAW6WE82</accession>
<evidence type="ECO:0000256" key="2">
    <source>
        <dbReference type="ARBA" id="ARBA00004442"/>
    </source>
</evidence>